<dbReference type="EMBL" id="MT143088">
    <property type="protein sequence ID" value="QJA92687.1"/>
    <property type="molecule type" value="Genomic_DNA"/>
</dbReference>
<organism evidence="1">
    <name type="scientific">viral metagenome</name>
    <dbReference type="NCBI Taxonomy" id="1070528"/>
    <lineage>
        <taxon>unclassified sequences</taxon>
        <taxon>metagenomes</taxon>
        <taxon>organismal metagenomes</taxon>
    </lineage>
</organism>
<dbReference type="AlphaFoldDB" id="A0A6M3LC02"/>
<reference evidence="1" key="1">
    <citation type="submission" date="2020-03" db="EMBL/GenBank/DDBJ databases">
        <title>The deep terrestrial virosphere.</title>
        <authorList>
            <person name="Holmfeldt K."/>
            <person name="Nilsson E."/>
            <person name="Simone D."/>
            <person name="Lopez-Fernandez M."/>
            <person name="Wu X."/>
            <person name="de Brujin I."/>
            <person name="Lundin D."/>
            <person name="Andersson A."/>
            <person name="Bertilsson S."/>
            <person name="Dopson M."/>
        </authorList>
    </citation>
    <scope>NUCLEOTIDE SEQUENCE</scope>
    <source>
        <strain evidence="1">MM415B04511</strain>
    </source>
</reference>
<evidence type="ECO:0000313" key="1">
    <source>
        <dbReference type="EMBL" id="QJA92687.1"/>
    </source>
</evidence>
<name>A0A6M3LC02_9ZZZZ</name>
<gene>
    <name evidence="1" type="ORF">MM415B04511_0005</name>
</gene>
<accession>A0A6M3LC02</accession>
<sequence>MKRKEITEEMKIHEEWYKEAKSKGMSFETLPEFLKKLCENYTHDYGTICHALTAGAIATMWAMNKTDQGGITGFQASCIMWELIKNWMSYEGPMKLLQYDEMLYPQNEEKFKTSISPETWERIKEKAREGLANPQCGSPKVREHWQSILRGVIPFGYCLKMKE</sequence>
<protein>
    <submittedName>
        <fullName evidence="1">Uncharacterized protein</fullName>
    </submittedName>
</protein>
<proteinExistence type="predicted"/>